<feature type="transmembrane region" description="Helical" evidence="10">
    <location>
        <begin position="139"/>
        <end position="171"/>
    </location>
</feature>
<dbReference type="GO" id="GO:0004984">
    <property type="term" value="F:olfactory receptor activity"/>
    <property type="evidence" value="ECO:0007669"/>
    <property type="project" value="InterPro"/>
</dbReference>
<dbReference type="GO" id="GO:0005886">
    <property type="term" value="C:plasma membrane"/>
    <property type="evidence" value="ECO:0007669"/>
    <property type="project" value="UniProtKB-SubCell"/>
</dbReference>
<evidence type="ECO:0000256" key="3">
    <source>
        <dbReference type="ARBA" id="ARBA00022606"/>
    </source>
</evidence>
<reference evidence="11" key="1">
    <citation type="submission" date="2020-11" db="EMBL/GenBank/DDBJ databases">
        <authorList>
            <person name="Whitehead M."/>
        </authorList>
    </citation>
    <scope>NUCLEOTIDE SEQUENCE</scope>
    <source>
        <strain evidence="11">EGII</strain>
    </source>
</reference>
<dbReference type="OrthoDB" id="8185860at2759"/>
<name>A0A811UF93_CERCA</name>
<evidence type="ECO:0000256" key="7">
    <source>
        <dbReference type="ARBA" id="ARBA00023136"/>
    </source>
</evidence>
<dbReference type="InterPro" id="IPR004117">
    <property type="entry name" value="7tm6_olfct_rcpt"/>
</dbReference>
<feature type="transmembrane region" description="Helical" evidence="10">
    <location>
        <begin position="7"/>
        <end position="27"/>
    </location>
</feature>
<dbReference type="GO" id="GO:0007165">
    <property type="term" value="P:signal transduction"/>
    <property type="evidence" value="ECO:0007669"/>
    <property type="project" value="UniProtKB-KW"/>
</dbReference>
<feature type="transmembrane region" description="Helical" evidence="10">
    <location>
        <begin position="323"/>
        <end position="347"/>
    </location>
</feature>
<evidence type="ECO:0000256" key="1">
    <source>
        <dbReference type="ARBA" id="ARBA00004651"/>
    </source>
</evidence>
<evidence type="ECO:0000256" key="8">
    <source>
        <dbReference type="ARBA" id="ARBA00023170"/>
    </source>
</evidence>
<comment type="caution">
    <text evidence="11">The sequence shown here is derived from an EMBL/GenBank/DDBJ whole genome shotgun (WGS) entry which is preliminary data.</text>
</comment>
<dbReference type="AlphaFoldDB" id="A0A811UF93"/>
<feature type="transmembrane region" description="Helical" evidence="10">
    <location>
        <begin position="91"/>
        <end position="113"/>
    </location>
</feature>
<keyword evidence="3 10" id="KW-0716">Sensory transduction</keyword>
<organism evidence="11 12">
    <name type="scientific">Ceratitis capitata</name>
    <name type="common">Mediterranean fruit fly</name>
    <name type="synonym">Tephritis capitata</name>
    <dbReference type="NCBI Taxonomy" id="7213"/>
    <lineage>
        <taxon>Eukaryota</taxon>
        <taxon>Metazoa</taxon>
        <taxon>Ecdysozoa</taxon>
        <taxon>Arthropoda</taxon>
        <taxon>Hexapoda</taxon>
        <taxon>Insecta</taxon>
        <taxon>Pterygota</taxon>
        <taxon>Neoptera</taxon>
        <taxon>Endopterygota</taxon>
        <taxon>Diptera</taxon>
        <taxon>Brachycera</taxon>
        <taxon>Muscomorpha</taxon>
        <taxon>Tephritoidea</taxon>
        <taxon>Tephritidae</taxon>
        <taxon>Ceratitis</taxon>
        <taxon>Ceratitis</taxon>
    </lineage>
</organism>
<evidence type="ECO:0000313" key="11">
    <source>
        <dbReference type="EMBL" id="CAD6997471.1"/>
    </source>
</evidence>
<dbReference type="Proteomes" id="UP000606786">
    <property type="component" value="Unassembled WGS sequence"/>
</dbReference>
<comment type="caution">
    <text evidence="10">Lacks conserved residue(s) required for the propagation of feature annotation.</text>
</comment>
<dbReference type="GO" id="GO:0005549">
    <property type="term" value="F:odorant binding"/>
    <property type="evidence" value="ECO:0007669"/>
    <property type="project" value="InterPro"/>
</dbReference>
<keyword evidence="4 10" id="KW-0812">Transmembrane</keyword>
<evidence type="ECO:0000256" key="5">
    <source>
        <dbReference type="ARBA" id="ARBA00022725"/>
    </source>
</evidence>
<proteinExistence type="inferred from homology"/>
<gene>
    <name evidence="11" type="ORF">CCAP1982_LOCUS6113</name>
</gene>
<comment type="similarity">
    <text evidence="10">Belongs to the insect chemoreceptor superfamily. Heteromeric odorant receptor channel (TC 1.A.69) family.</text>
</comment>
<feature type="transmembrane region" description="Helical" evidence="10">
    <location>
        <begin position="33"/>
        <end position="55"/>
    </location>
</feature>
<dbReference type="PANTHER" id="PTHR21137:SF43">
    <property type="entry name" value="ODORANT RECEPTOR 47A-RELATED"/>
    <property type="match status" value="1"/>
</dbReference>
<dbReference type="Pfam" id="PF02949">
    <property type="entry name" value="7tm_6"/>
    <property type="match status" value="1"/>
</dbReference>
<keyword evidence="2" id="KW-1003">Cell membrane</keyword>
<keyword evidence="6 10" id="KW-1133">Transmembrane helix</keyword>
<evidence type="ECO:0000256" key="2">
    <source>
        <dbReference type="ARBA" id="ARBA00022475"/>
    </source>
</evidence>
<evidence type="ECO:0000256" key="10">
    <source>
        <dbReference type="RuleBase" id="RU351113"/>
    </source>
</evidence>
<evidence type="ECO:0000313" key="12">
    <source>
        <dbReference type="Proteomes" id="UP000606786"/>
    </source>
</evidence>
<keyword evidence="7 10" id="KW-0472">Membrane</keyword>
<dbReference type="EMBL" id="CAJHJT010000012">
    <property type="protein sequence ID" value="CAD6997471.1"/>
    <property type="molecule type" value="Genomic_DNA"/>
</dbReference>
<accession>A0A811UF93</accession>
<dbReference type="PANTHER" id="PTHR21137">
    <property type="entry name" value="ODORANT RECEPTOR"/>
    <property type="match status" value="1"/>
</dbReference>
<feature type="transmembrane region" description="Helical" evidence="10">
    <location>
        <begin position="254"/>
        <end position="275"/>
    </location>
</feature>
<evidence type="ECO:0000256" key="6">
    <source>
        <dbReference type="ARBA" id="ARBA00022989"/>
    </source>
</evidence>
<sequence length="357" mass="41340">MSAPYRYCIWSMATAIITILMGFFIYSNEQDQAITVLTVFLQGVLSVFKSGMFVLKSGRFIELIRNLDMLAEKEHSAWRLENDWQQRIVSVYYFCCTSTGILYCTVPALVLLYTRYFREQTVFILPFEASFPYDTNQPLFYILSYIWCISFIIYAIHAIVAMDSLFCWFIFNISAHFRILQQKLTDVSVSPNASTDHAIFQQDITQTLFYHQRIIELSAEFDELYAPIVFVEISVSYLKLCFSAYNLINLDDISSLPVIAVGLVTITFQLCIYCFSGEKIKNASEQFANHIYLSFPWERVPPSLRRLLFVPIMRAQRPMHLTGFLFIVDHSLLVWIFKTTGSIIGFLSATKKENTNI</sequence>
<keyword evidence="12" id="KW-1185">Reference proteome</keyword>
<keyword evidence="5 10" id="KW-0552">Olfaction</keyword>
<comment type="subcellular location">
    <subcellularLocation>
        <location evidence="1 10">Cell membrane</location>
        <topology evidence="1 10">Multi-pass membrane protein</topology>
    </subcellularLocation>
</comment>
<keyword evidence="8 10" id="KW-0675">Receptor</keyword>
<keyword evidence="9 10" id="KW-0807">Transducer</keyword>
<evidence type="ECO:0000256" key="9">
    <source>
        <dbReference type="ARBA" id="ARBA00023224"/>
    </source>
</evidence>
<evidence type="ECO:0000256" key="4">
    <source>
        <dbReference type="ARBA" id="ARBA00022692"/>
    </source>
</evidence>
<protein>
    <recommendedName>
        <fullName evidence="10">Odorant receptor</fullName>
    </recommendedName>
</protein>